<evidence type="ECO:0000256" key="1">
    <source>
        <dbReference type="ARBA" id="ARBA00006484"/>
    </source>
</evidence>
<gene>
    <name evidence="4" type="ORF">FRZ44_43240</name>
</gene>
<dbReference type="PROSITE" id="PS00061">
    <property type="entry name" value="ADH_SHORT"/>
    <property type="match status" value="1"/>
</dbReference>
<keyword evidence="5" id="KW-1185">Reference proteome</keyword>
<dbReference type="PANTHER" id="PTHR42760:SF133">
    <property type="entry name" value="3-OXOACYL-[ACYL-CARRIER-PROTEIN] REDUCTASE"/>
    <property type="match status" value="1"/>
</dbReference>
<dbReference type="SMART" id="SM00822">
    <property type="entry name" value="PKS_KR"/>
    <property type="match status" value="1"/>
</dbReference>
<dbReference type="InterPro" id="IPR020904">
    <property type="entry name" value="Sc_DH/Rdtase_CS"/>
</dbReference>
<dbReference type="OrthoDB" id="9810734at2"/>
<keyword evidence="2" id="KW-0560">Oxidoreductase</keyword>
<dbReference type="CDD" id="cd05233">
    <property type="entry name" value="SDR_c"/>
    <property type="match status" value="1"/>
</dbReference>
<organism evidence="4 5">
    <name type="scientific">Hypericibacter terrae</name>
    <dbReference type="NCBI Taxonomy" id="2602015"/>
    <lineage>
        <taxon>Bacteria</taxon>
        <taxon>Pseudomonadati</taxon>
        <taxon>Pseudomonadota</taxon>
        <taxon>Alphaproteobacteria</taxon>
        <taxon>Rhodospirillales</taxon>
        <taxon>Dongiaceae</taxon>
        <taxon>Hypericibacter</taxon>
    </lineage>
</organism>
<feature type="domain" description="Ketoreductase" evidence="3">
    <location>
        <begin position="10"/>
        <end position="184"/>
    </location>
</feature>
<dbReference type="Proteomes" id="UP000326202">
    <property type="component" value="Chromosome"/>
</dbReference>
<dbReference type="PRINTS" id="PR00080">
    <property type="entry name" value="SDRFAMILY"/>
</dbReference>
<dbReference type="Gene3D" id="3.40.50.720">
    <property type="entry name" value="NAD(P)-binding Rossmann-like Domain"/>
    <property type="match status" value="1"/>
</dbReference>
<evidence type="ECO:0000256" key="2">
    <source>
        <dbReference type="ARBA" id="ARBA00023002"/>
    </source>
</evidence>
<evidence type="ECO:0000313" key="5">
    <source>
        <dbReference type="Proteomes" id="UP000326202"/>
    </source>
</evidence>
<accession>A0A5J6MMZ3</accession>
<dbReference type="RefSeq" id="WP_151179114.1">
    <property type="nucleotide sequence ID" value="NZ_CP042906.1"/>
</dbReference>
<dbReference type="GO" id="GO:0016616">
    <property type="term" value="F:oxidoreductase activity, acting on the CH-OH group of donors, NAD or NADP as acceptor"/>
    <property type="evidence" value="ECO:0007669"/>
    <property type="project" value="TreeGrafter"/>
</dbReference>
<name>A0A5J6MMZ3_9PROT</name>
<dbReference type="InterPro" id="IPR002347">
    <property type="entry name" value="SDR_fam"/>
</dbReference>
<sequence length="253" mass="26821">MSTAPSSAGRRALITGGGAGIGAATARLLVERGWRVALLDRDGAVAERTAKAIGALARAYQGDVTNPAAIERVLDGMVADWGGIDDLVNNAGAWEHAPLLDLTLERWKRIFDINLWAPLEISNAAVRRMERGSAIVNVASVMGQISAPTRGPYCVSKSALISLTKMQAIEWAERGIRVNAIAPGYIMNEPTAALIAAGSFSTEAINRRTPMGRFGTEQEAAEGIAFLLAPEKASYVTGHTLEVNGGWNAYGYV</sequence>
<dbReference type="GO" id="GO:0048038">
    <property type="term" value="F:quinone binding"/>
    <property type="evidence" value="ECO:0007669"/>
    <property type="project" value="TreeGrafter"/>
</dbReference>
<dbReference type="SUPFAM" id="SSF51735">
    <property type="entry name" value="NAD(P)-binding Rossmann-fold domains"/>
    <property type="match status" value="1"/>
</dbReference>
<dbReference type="PANTHER" id="PTHR42760">
    <property type="entry name" value="SHORT-CHAIN DEHYDROGENASES/REDUCTASES FAMILY MEMBER"/>
    <property type="match status" value="1"/>
</dbReference>
<dbReference type="EMBL" id="CP042906">
    <property type="protein sequence ID" value="QEX19012.1"/>
    <property type="molecule type" value="Genomic_DNA"/>
</dbReference>
<protein>
    <recommendedName>
        <fullName evidence="3">Ketoreductase domain-containing protein</fullName>
    </recommendedName>
</protein>
<dbReference type="PRINTS" id="PR00081">
    <property type="entry name" value="GDHRDH"/>
</dbReference>
<dbReference type="KEGG" id="htq:FRZ44_43240"/>
<dbReference type="GO" id="GO:0006633">
    <property type="term" value="P:fatty acid biosynthetic process"/>
    <property type="evidence" value="ECO:0007669"/>
    <property type="project" value="TreeGrafter"/>
</dbReference>
<dbReference type="Pfam" id="PF13561">
    <property type="entry name" value="adh_short_C2"/>
    <property type="match status" value="1"/>
</dbReference>
<evidence type="ECO:0000259" key="3">
    <source>
        <dbReference type="SMART" id="SM00822"/>
    </source>
</evidence>
<dbReference type="AlphaFoldDB" id="A0A5J6MMZ3"/>
<proteinExistence type="inferred from homology"/>
<dbReference type="FunFam" id="3.40.50.720:FF:000084">
    <property type="entry name" value="Short-chain dehydrogenase reductase"/>
    <property type="match status" value="1"/>
</dbReference>
<evidence type="ECO:0000313" key="4">
    <source>
        <dbReference type="EMBL" id="QEX19012.1"/>
    </source>
</evidence>
<dbReference type="InterPro" id="IPR036291">
    <property type="entry name" value="NAD(P)-bd_dom_sf"/>
</dbReference>
<comment type="similarity">
    <text evidence="1">Belongs to the short-chain dehydrogenases/reductases (SDR) family.</text>
</comment>
<dbReference type="InterPro" id="IPR057326">
    <property type="entry name" value="KR_dom"/>
</dbReference>
<reference evidence="4 5" key="1">
    <citation type="submission" date="2019-08" db="EMBL/GenBank/DDBJ databases">
        <title>Hyperibacter terrae gen. nov., sp. nov. and Hyperibacter viscosus sp. nov., two new members in the family Rhodospirillaceae isolated from the rhizosphere of Hypericum perforatum.</title>
        <authorList>
            <person name="Noviana Z."/>
        </authorList>
    </citation>
    <scope>NUCLEOTIDE SEQUENCE [LARGE SCALE GENOMIC DNA]</scope>
    <source>
        <strain evidence="4 5">R5913</strain>
    </source>
</reference>